<evidence type="ECO:0008006" key="4">
    <source>
        <dbReference type="Google" id="ProtNLM"/>
    </source>
</evidence>
<feature type="signal peptide" evidence="1">
    <location>
        <begin position="1"/>
        <end position="18"/>
    </location>
</feature>
<dbReference type="OrthoDB" id="2132010at2759"/>
<keyword evidence="2" id="KW-1185">Reference proteome</keyword>
<protein>
    <recommendedName>
        <fullName evidence="4">Biotrophy-associated secreted protein 2</fullName>
    </recommendedName>
</protein>
<accession>A0A6P8ATY6</accession>
<keyword evidence="1" id="KW-0732">Signal</keyword>
<reference evidence="3" key="1">
    <citation type="journal article" date="2019" name="Mol. Biol. Evol.">
        <title>Blast fungal genomes show frequent chromosomal changes, gene gains and losses, and effector gene turnover.</title>
        <authorList>
            <person name="Gomez Luciano L.B."/>
            <person name="Jason Tsai I."/>
            <person name="Chuma I."/>
            <person name="Tosa Y."/>
            <person name="Chen Y.H."/>
            <person name="Li J.Y."/>
            <person name="Li M.Y."/>
            <person name="Jade Lu M.Y."/>
            <person name="Nakayashiki H."/>
            <person name="Li W.H."/>
        </authorList>
    </citation>
    <scope>NUCLEOTIDE SEQUENCE</scope>
    <source>
        <strain evidence="3">NI907</strain>
    </source>
</reference>
<dbReference type="GeneID" id="41964212"/>
<reference evidence="3" key="3">
    <citation type="submission" date="2025-08" db="UniProtKB">
        <authorList>
            <consortium name="RefSeq"/>
        </authorList>
    </citation>
    <scope>IDENTIFICATION</scope>
    <source>
        <strain evidence="3">NI907</strain>
    </source>
</reference>
<proteinExistence type="predicted"/>
<gene>
    <name evidence="3" type="ORF">PgNI_09319</name>
</gene>
<dbReference type="RefSeq" id="XP_030978376.1">
    <property type="nucleotide sequence ID" value="XM_031129304.1"/>
</dbReference>
<dbReference type="KEGG" id="pgri:PgNI_09319"/>
<feature type="chain" id="PRO_5028079913" description="Biotrophy-associated secreted protein 2" evidence="1">
    <location>
        <begin position="19"/>
        <end position="197"/>
    </location>
</feature>
<dbReference type="Proteomes" id="UP000515153">
    <property type="component" value="Unplaced"/>
</dbReference>
<dbReference type="AlphaFoldDB" id="A0A6P8ATY6"/>
<evidence type="ECO:0000313" key="2">
    <source>
        <dbReference type="Proteomes" id="UP000515153"/>
    </source>
</evidence>
<reference evidence="3" key="2">
    <citation type="submission" date="2019-10" db="EMBL/GenBank/DDBJ databases">
        <authorList>
            <consortium name="NCBI Genome Project"/>
        </authorList>
    </citation>
    <scope>NUCLEOTIDE SEQUENCE</scope>
    <source>
        <strain evidence="3">NI907</strain>
    </source>
</reference>
<name>A0A6P8ATY6_PYRGI</name>
<organism evidence="2 3">
    <name type="scientific">Pyricularia grisea</name>
    <name type="common">Crabgrass-specific blast fungus</name>
    <name type="synonym">Magnaporthe grisea</name>
    <dbReference type="NCBI Taxonomy" id="148305"/>
    <lineage>
        <taxon>Eukaryota</taxon>
        <taxon>Fungi</taxon>
        <taxon>Dikarya</taxon>
        <taxon>Ascomycota</taxon>
        <taxon>Pezizomycotina</taxon>
        <taxon>Sordariomycetes</taxon>
        <taxon>Sordariomycetidae</taxon>
        <taxon>Magnaporthales</taxon>
        <taxon>Pyriculariaceae</taxon>
        <taxon>Pyricularia</taxon>
    </lineage>
</organism>
<sequence>MVRLSIPALLAFVTLAVATPQPITPDPSGAKNVGNGAGKQFITGACKSTADCAQPACCAGIAGDSSIGICSGLAVGNVAGKTGCGFGDGGAGAAPAAAAAATSPARVAAPAATPAAGNRTTGGAAAAAPGTCRVDSAKSGSQNVGKGNKSQFITGQCLSKADCASNCCVGQASGAGECRAELVATQAGLSCNFACTA</sequence>
<evidence type="ECO:0000256" key="1">
    <source>
        <dbReference type="SAM" id="SignalP"/>
    </source>
</evidence>
<evidence type="ECO:0000313" key="3">
    <source>
        <dbReference type="RefSeq" id="XP_030978376.1"/>
    </source>
</evidence>